<feature type="domain" description="Glycosyltransferase subfamily 4-like N-terminal" evidence="2">
    <location>
        <begin position="21"/>
        <end position="167"/>
    </location>
</feature>
<comment type="caution">
    <text evidence="3">The sequence shown here is derived from an EMBL/GenBank/DDBJ whole genome shotgun (WGS) entry which is preliminary data.</text>
</comment>
<dbReference type="AlphaFoldDB" id="A0A157ZGN5"/>
<dbReference type="Pfam" id="PF13439">
    <property type="entry name" value="Glyco_transf_4"/>
    <property type="match status" value="1"/>
</dbReference>
<dbReference type="EMBL" id="FCOF02000002">
    <property type="protein sequence ID" value="SAK44077.1"/>
    <property type="molecule type" value="Genomic_DNA"/>
</dbReference>
<evidence type="ECO:0000313" key="3">
    <source>
        <dbReference type="EMBL" id="SAK44077.1"/>
    </source>
</evidence>
<dbReference type="Pfam" id="PF00534">
    <property type="entry name" value="Glycos_transf_1"/>
    <property type="match status" value="1"/>
</dbReference>
<name>A0A157ZGN5_9BURK</name>
<dbReference type="Proteomes" id="UP000054870">
    <property type="component" value="Unassembled WGS sequence"/>
</dbReference>
<dbReference type="RefSeq" id="WP_061122641.1">
    <property type="nucleotide sequence ID" value="NZ_FCOF02000002.1"/>
</dbReference>
<dbReference type="InterPro" id="IPR028098">
    <property type="entry name" value="Glyco_trans_4-like_N"/>
</dbReference>
<evidence type="ECO:0000259" key="2">
    <source>
        <dbReference type="Pfam" id="PF13439"/>
    </source>
</evidence>
<feature type="domain" description="Glycosyl transferase family 1" evidence="1">
    <location>
        <begin position="169"/>
        <end position="329"/>
    </location>
</feature>
<proteinExistence type="predicted"/>
<organism evidence="3 4">
    <name type="scientific">Caballeronia catudaia</name>
    <dbReference type="NCBI Taxonomy" id="1777136"/>
    <lineage>
        <taxon>Bacteria</taxon>
        <taxon>Pseudomonadati</taxon>
        <taxon>Pseudomonadota</taxon>
        <taxon>Betaproteobacteria</taxon>
        <taxon>Burkholderiales</taxon>
        <taxon>Burkholderiaceae</taxon>
        <taxon>Caballeronia</taxon>
    </lineage>
</organism>
<reference evidence="3" key="1">
    <citation type="submission" date="2016-01" db="EMBL/GenBank/DDBJ databases">
        <authorList>
            <person name="Peeters C."/>
        </authorList>
    </citation>
    <scope>NUCLEOTIDE SEQUENCE [LARGE SCALE GENOMIC DNA]</scope>
    <source>
        <strain evidence="3">LMG 29318</strain>
    </source>
</reference>
<gene>
    <name evidence="3" type="ORF">AWB75_00649</name>
</gene>
<dbReference type="GO" id="GO:0016757">
    <property type="term" value="F:glycosyltransferase activity"/>
    <property type="evidence" value="ECO:0007669"/>
    <property type="project" value="UniProtKB-ARBA"/>
</dbReference>
<sequence>MNKPNILVLLPFLVQGALSINVMRTMRARGFEIAIAYCDDASSVYKPDALEDFAADGCAINLINANLPQRPQMLLKEIDDRHIDLILQIGANDLYHQLPYIKERRPGVRLVDTLYNEFGHTVNHFLYENCYDGVIVESEYMRRFVQSSSLKPDPNVVVVNNGVDLEKFSRSKLRVADRLPVVGYIGRMSDEKNPLGFVSMAEALVARGLDVSFELYGAGNQSDAVRQRIAESEARSRIKYRGFIEHTPEALHNLDVLVVPSKFDGRPNIVMEANACGVPVIASPVGGVPEMIEEGRNGYLAFPGDTVRIAEHLSEWIEHPEVLQRLKESSLELAQKRFSREAMLDGYEQAFRNFVNQRERH</sequence>
<dbReference type="Gene3D" id="3.40.50.2000">
    <property type="entry name" value="Glycogen Phosphorylase B"/>
    <property type="match status" value="2"/>
</dbReference>
<dbReference type="SUPFAM" id="SSF53756">
    <property type="entry name" value="UDP-Glycosyltransferase/glycogen phosphorylase"/>
    <property type="match status" value="1"/>
</dbReference>
<evidence type="ECO:0000313" key="4">
    <source>
        <dbReference type="Proteomes" id="UP000054870"/>
    </source>
</evidence>
<protein>
    <submittedName>
        <fullName evidence="3">Glycosyl transferase family 1</fullName>
    </submittedName>
</protein>
<dbReference type="PANTHER" id="PTHR12526">
    <property type="entry name" value="GLYCOSYLTRANSFERASE"/>
    <property type="match status" value="1"/>
</dbReference>
<keyword evidence="3" id="KW-0808">Transferase</keyword>
<evidence type="ECO:0000259" key="1">
    <source>
        <dbReference type="Pfam" id="PF00534"/>
    </source>
</evidence>
<dbReference type="OrthoDB" id="9802525at2"/>
<accession>A0A157ZGN5</accession>
<keyword evidence="4" id="KW-1185">Reference proteome</keyword>
<dbReference type="InterPro" id="IPR001296">
    <property type="entry name" value="Glyco_trans_1"/>
</dbReference>